<dbReference type="Proteomes" id="UP000267164">
    <property type="component" value="Chromosome"/>
</dbReference>
<accession>A0A386ZDM1</accession>
<sequence length="280" mass="30520">MTDQGMLFGSIQERSDTDPDQLTICALNAQSPTPARAHKLAEWLLATGASVLVLTEVRDSEGSRQLLETLRADGFSTTPAQLGAAVAPAMGDKYHAVVATYGHQINRQLRGPMGNRVAVTDLATMHGLVRIVGMYAPANGMTLESSQTRADFQRRALGELAALRRPRTVFAGDLNVIEPGHEPRLTAYEPHDYEFYTAICEGGMVDTYRALHPDEHDHSWFSDRFLAQRIDHTFMTPATGTVTGCHYDRTTIDTGLSDHSAMITTIDLRTGQATGAPTPP</sequence>
<evidence type="ECO:0000259" key="1">
    <source>
        <dbReference type="Pfam" id="PF03372"/>
    </source>
</evidence>
<gene>
    <name evidence="2" type="ORF">D7D52_16975</name>
</gene>
<evidence type="ECO:0000313" key="3">
    <source>
        <dbReference type="Proteomes" id="UP000267164"/>
    </source>
</evidence>
<dbReference type="EMBL" id="CP032568">
    <property type="protein sequence ID" value="AYF75283.1"/>
    <property type="molecule type" value="Genomic_DNA"/>
</dbReference>
<dbReference type="GO" id="GO:0003824">
    <property type="term" value="F:catalytic activity"/>
    <property type="evidence" value="ECO:0007669"/>
    <property type="project" value="InterPro"/>
</dbReference>
<dbReference type="KEGG" id="nyu:D7D52_16975"/>
<protein>
    <recommendedName>
        <fullName evidence="1">Endonuclease/exonuclease/phosphatase domain-containing protein</fullName>
    </recommendedName>
</protein>
<reference evidence="2 3" key="1">
    <citation type="submission" date="2018-09" db="EMBL/GenBank/DDBJ databases">
        <title>Nocardia yunnanensis sp. nov., an actinomycete isolated from a soil sample.</title>
        <authorList>
            <person name="Zhang J."/>
        </authorList>
    </citation>
    <scope>NUCLEOTIDE SEQUENCE [LARGE SCALE GENOMIC DNA]</scope>
    <source>
        <strain evidence="2 3">CFHS0054</strain>
    </source>
</reference>
<dbReference type="OrthoDB" id="4520214at2"/>
<name>A0A386ZDM1_9NOCA</name>
<dbReference type="RefSeq" id="WP_120737635.1">
    <property type="nucleotide sequence ID" value="NZ_CP032568.1"/>
</dbReference>
<evidence type="ECO:0000313" key="2">
    <source>
        <dbReference type="EMBL" id="AYF75283.1"/>
    </source>
</evidence>
<dbReference type="AlphaFoldDB" id="A0A386ZDM1"/>
<dbReference type="SUPFAM" id="SSF56219">
    <property type="entry name" value="DNase I-like"/>
    <property type="match status" value="1"/>
</dbReference>
<keyword evidence="3" id="KW-1185">Reference proteome</keyword>
<dbReference type="Gene3D" id="3.60.10.10">
    <property type="entry name" value="Endonuclease/exonuclease/phosphatase"/>
    <property type="match status" value="1"/>
</dbReference>
<dbReference type="InterPro" id="IPR005135">
    <property type="entry name" value="Endo/exonuclease/phosphatase"/>
</dbReference>
<organism evidence="2 3">
    <name type="scientific">Nocardia yunnanensis</name>
    <dbReference type="NCBI Taxonomy" id="2382165"/>
    <lineage>
        <taxon>Bacteria</taxon>
        <taxon>Bacillati</taxon>
        <taxon>Actinomycetota</taxon>
        <taxon>Actinomycetes</taxon>
        <taxon>Mycobacteriales</taxon>
        <taxon>Nocardiaceae</taxon>
        <taxon>Nocardia</taxon>
    </lineage>
</organism>
<proteinExistence type="predicted"/>
<dbReference type="Pfam" id="PF03372">
    <property type="entry name" value="Exo_endo_phos"/>
    <property type="match status" value="1"/>
</dbReference>
<dbReference type="InterPro" id="IPR036691">
    <property type="entry name" value="Endo/exonu/phosph_ase_sf"/>
</dbReference>
<feature type="domain" description="Endonuclease/exonuclease/phosphatase" evidence="1">
    <location>
        <begin position="27"/>
        <end position="259"/>
    </location>
</feature>